<proteinExistence type="predicted"/>
<reference evidence="2 3" key="1">
    <citation type="submission" date="2020-10" db="EMBL/GenBank/DDBJ databases">
        <title>Plant Genome Project.</title>
        <authorList>
            <person name="Zhang R.-G."/>
        </authorList>
    </citation>
    <scope>NUCLEOTIDE SEQUENCE [LARGE SCALE GENOMIC DNA]</scope>
    <source>
        <strain evidence="2">FAFU-HL-1</strain>
        <tissue evidence="2">Leaf</tissue>
    </source>
</reference>
<evidence type="ECO:0000313" key="3">
    <source>
        <dbReference type="Proteomes" id="UP000657918"/>
    </source>
</evidence>
<protein>
    <recommendedName>
        <fullName evidence="1">25S rRNA (uridine-N(3))-methyltransferase BMT5-like domain-containing protein</fullName>
    </recommendedName>
</protein>
<dbReference type="OrthoDB" id="273345at2759"/>
<keyword evidence="3" id="KW-1185">Reference proteome</keyword>
<dbReference type="GO" id="GO:0070042">
    <property type="term" value="F:rRNA (uridine-N3-)-methyltransferase activity"/>
    <property type="evidence" value="ECO:0007669"/>
    <property type="project" value="InterPro"/>
</dbReference>
<dbReference type="PANTHER" id="PTHR11538:SF89">
    <property type="entry name" value="PROTEIN, PUTATIVE (DUF2431)-RELATED"/>
    <property type="match status" value="1"/>
</dbReference>
<dbReference type="Pfam" id="PF10354">
    <property type="entry name" value="BMT5-like"/>
    <property type="match status" value="1"/>
</dbReference>
<dbReference type="AlphaFoldDB" id="A0A835MQR7"/>
<dbReference type="Proteomes" id="UP000657918">
    <property type="component" value="Chromosome 11"/>
</dbReference>
<feature type="domain" description="25S rRNA (uridine-N(3))-methyltransferase BMT5-like" evidence="1">
    <location>
        <begin position="3"/>
        <end position="140"/>
    </location>
</feature>
<evidence type="ECO:0000313" key="2">
    <source>
        <dbReference type="EMBL" id="KAF9673009.1"/>
    </source>
</evidence>
<organism evidence="2 3">
    <name type="scientific">Salix dunnii</name>
    <dbReference type="NCBI Taxonomy" id="1413687"/>
    <lineage>
        <taxon>Eukaryota</taxon>
        <taxon>Viridiplantae</taxon>
        <taxon>Streptophyta</taxon>
        <taxon>Embryophyta</taxon>
        <taxon>Tracheophyta</taxon>
        <taxon>Spermatophyta</taxon>
        <taxon>Magnoliopsida</taxon>
        <taxon>eudicotyledons</taxon>
        <taxon>Gunneridae</taxon>
        <taxon>Pentapetalae</taxon>
        <taxon>rosids</taxon>
        <taxon>fabids</taxon>
        <taxon>Malpighiales</taxon>
        <taxon>Salicaceae</taxon>
        <taxon>Saliceae</taxon>
        <taxon>Salix</taxon>
    </lineage>
</organism>
<evidence type="ECO:0000259" key="1">
    <source>
        <dbReference type="Pfam" id="PF10354"/>
    </source>
</evidence>
<name>A0A835MQR7_9ROSI</name>
<dbReference type="GO" id="GO:0070475">
    <property type="term" value="P:rRNA base methylation"/>
    <property type="evidence" value="ECO:0007669"/>
    <property type="project" value="InterPro"/>
</dbReference>
<dbReference type="InterPro" id="IPR019446">
    <property type="entry name" value="BMT5-like"/>
</dbReference>
<accession>A0A835MQR7</accession>
<dbReference type="GO" id="GO:0005737">
    <property type="term" value="C:cytoplasm"/>
    <property type="evidence" value="ECO:0007669"/>
    <property type="project" value="TreeGrafter"/>
</dbReference>
<sequence>MMLKYSRAATDLREVEELGCTMIEKVQLRRLINTTFRHMMFFVLKDLNLRPLFYLQLYIMLKSRLEYVFIFNCVITYISLLRKHQRLVKGFSGSVLDVLEKTTEPYRKWDIERLAEDAGMCLVEKDRFKKADYPGFNSKRGSEPRVDQAFSAGKCFTFKFTRMEPKQALKPKYQPLFPACMAKKLLTFLLVLHDRVILDVRLGNHNSICFEIIESPKSRLYTK</sequence>
<dbReference type="PANTHER" id="PTHR11538">
    <property type="entry name" value="PHENYLALANYL-TRNA SYNTHETASE"/>
    <property type="match status" value="1"/>
</dbReference>
<comment type="caution">
    <text evidence="2">The sequence shown here is derived from an EMBL/GenBank/DDBJ whole genome shotgun (WGS) entry which is preliminary data.</text>
</comment>
<gene>
    <name evidence="2" type="ORF">SADUNF_Sadunf11G0103700</name>
</gene>
<dbReference type="EMBL" id="JADGMS010000011">
    <property type="protein sequence ID" value="KAF9673009.1"/>
    <property type="molecule type" value="Genomic_DNA"/>
</dbReference>